<dbReference type="GO" id="GO:0030975">
    <property type="term" value="F:thiamine binding"/>
    <property type="evidence" value="ECO:0007669"/>
    <property type="project" value="InterPro"/>
</dbReference>
<evidence type="ECO:0000256" key="5">
    <source>
        <dbReference type="NCBIfam" id="TIGR01378"/>
    </source>
</evidence>
<dbReference type="GO" id="GO:0006772">
    <property type="term" value="P:thiamine metabolic process"/>
    <property type="evidence" value="ECO:0007669"/>
    <property type="project" value="UniProtKB-UniRule"/>
</dbReference>
<name>A0A2J9PNL8_9LACT</name>
<dbReference type="Pfam" id="PF04263">
    <property type="entry name" value="TPK_catalytic"/>
    <property type="match status" value="1"/>
</dbReference>
<dbReference type="EC" id="2.7.6.2" evidence="5"/>
<evidence type="ECO:0000256" key="3">
    <source>
        <dbReference type="ARBA" id="ARBA00022777"/>
    </source>
</evidence>
<dbReference type="Pfam" id="PF04265">
    <property type="entry name" value="TPK_B1_binding"/>
    <property type="match status" value="1"/>
</dbReference>
<evidence type="ECO:0000313" key="7">
    <source>
        <dbReference type="EMBL" id="PNL91935.1"/>
    </source>
</evidence>
<sequence length="223" mass="25136">MQVYLIGSGPFDPAYFKAYVEGRKVAHKDAETAFVGVDLGAKQLLDLNFPIDLAVGDFDSIEESVLQQVEHKAKKIEKLPPMKDETDTEHALGTVADLYPQAEYHLFGMLGGRVDHLLSNLWLIYQERFASIIDRVHLVEENNAVSFLRPGQHQLDRLKDMKYLSFVAMTPVKDLCLENVVYPLDNYQMPIPLALISNEFLPGQNTMKIAFSDGLILAIQARD</sequence>
<dbReference type="RefSeq" id="WP_083069315.1">
    <property type="nucleotide sequence ID" value="NZ_CBCPHS010000007.1"/>
</dbReference>
<dbReference type="GO" id="GO:0016301">
    <property type="term" value="F:kinase activity"/>
    <property type="evidence" value="ECO:0007669"/>
    <property type="project" value="UniProtKB-KW"/>
</dbReference>
<keyword evidence="3 7" id="KW-0418">Kinase</keyword>
<dbReference type="SUPFAM" id="SSF63999">
    <property type="entry name" value="Thiamin pyrophosphokinase, catalytic domain"/>
    <property type="match status" value="1"/>
</dbReference>
<dbReference type="GO" id="GO:0009229">
    <property type="term" value="P:thiamine diphosphate biosynthetic process"/>
    <property type="evidence" value="ECO:0007669"/>
    <property type="project" value="InterPro"/>
</dbReference>
<keyword evidence="1" id="KW-0808">Transferase</keyword>
<accession>A0A2J9PNL8</accession>
<dbReference type="GO" id="GO:0004788">
    <property type="term" value="F:thiamine diphosphokinase activity"/>
    <property type="evidence" value="ECO:0007669"/>
    <property type="project" value="UniProtKB-UniRule"/>
</dbReference>
<dbReference type="PANTHER" id="PTHR41299">
    <property type="entry name" value="THIAMINE PYROPHOSPHOKINASE"/>
    <property type="match status" value="1"/>
</dbReference>
<proteinExistence type="predicted"/>
<dbReference type="NCBIfam" id="TIGR01378">
    <property type="entry name" value="thi_PPkinase"/>
    <property type="match status" value="1"/>
</dbReference>
<dbReference type="PANTHER" id="PTHR41299:SF1">
    <property type="entry name" value="THIAMINE PYROPHOSPHOKINASE"/>
    <property type="match status" value="1"/>
</dbReference>
<evidence type="ECO:0000313" key="8">
    <source>
        <dbReference type="Proteomes" id="UP000192813"/>
    </source>
</evidence>
<organism evidence="7 8">
    <name type="scientific">Aerococcus viridans</name>
    <dbReference type="NCBI Taxonomy" id="1377"/>
    <lineage>
        <taxon>Bacteria</taxon>
        <taxon>Bacillati</taxon>
        <taxon>Bacillota</taxon>
        <taxon>Bacilli</taxon>
        <taxon>Lactobacillales</taxon>
        <taxon>Aerococcaceae</taxon>
        <taxon>Aerococcus</taxon>
    </lineage>
</organism>
<feature type="domain" description="Thiamin pyrophosphokinase thiamin-binding" evidence="6">
    <location>
        <begin position="151"/>
        <end position="217"/>
    </location>
</feature>
<gene>
    <name evidence="7" type="ORF">A6J77_006730</name>
</gene>
<dbReference type="InterPro" id="IPR036759">
    <property type="entry name" value="TPK_catalytic_sf"/>
</dbReference>
<evidence type="ECO:0000256" key="1">
    <source>
        <dbReference type="ARBA" id="ARBA00022679"/>
    </source>
</evidence>
<dbReference type="GO" id="GO:0005524">
    <property type="term" value="F:ATP binding"/>
    <property type="evidence" value="ECO:0007669"/>
    <property type="project" value="UniProtKB-KW"/>
</dbReference>
<dbReference type="SMART" id="SM00983">
    <property type="entry name" value="TPK_B1_binding"/>
    <property type="match status" value="1"/>
</dbReference>
<comment type="caution">
    <text evidence="7">The sequence shown here is derived from an EMBL/GenBank/DDBJ whole genome shotgun (WGS) entry which is preliminary data.</text>
</comment>
<evidence type="ECO:0000259" key="6">
    <source>
        <dbReference type="SMART" id="SM00983"/>
    </source>
</evidence>
<dbReference type="InterPro" id="IPR006282">
    <property type="entry name" value="Thi_PPkinase"/>
</dbReference>
<dbReference type="InterPro" id="IPR053149">
    <property type="entry name" value="TPK"/>
</dbReference>
<keyword evidence="2" id="KW-0547">Nucleotide-binding</keyword>
<dbReference type="CDD" id="cd07995">
    <property type="entry name" value="TPK"/>
    <property type="match status" value="1"/>
</dbReference>
<dbReference type="InterPro" id="IPR007371">
    <property type="entry name" value="TPK_catalytic"/>
</dbReference>
<dbReference type="Gene3D" id="3.40.50.10240">
    <property type="entry name" value="Thiamin pyrophosphokinase, catalytic domain"/>
    <property type="match status" value="1"/>
</dbReference>
<dbReference type="AlphaFoldDB" id="A0A2J9PNL8"/>
<protein>
    <recommendedName>
        <fullName evidence="5">Thiamine diphosphokinase</fullName>
        <ecNumber evidence="5">2.7.6.2</ecNumber>
    </recommendedName>
</protein>
<dbReference type="InterPro" id="IPR007373">
    <property type="entry name" value="Thiamin_PyroPKinase_B1-bd"/>
</dbReference>
<reference evidence="8" key="1">
    <citation type="submission" date="2017-12" db="EMBL/GenBank/DDBJ databases">
        <title>FDA dAtabase for Regulatory Grade micrObial Sequences (FDA-ARGOS): Supporting development and validation of Infectious Disease Dx tests.</title>
        <authorList>
            <person name="Hoffmann M."/>
            <person name="Allard M."/>
            <person name="Evans P."/>
            <person name="Brown E."/>
            <person name="Tallon L."/>
            <person name="Sadzewicz L."/>
            <person name="Sengamalay N."/>
            <person name="Ott S."/>
            <person name="Godinez A."/>
            <person name="Nagaraj S."/>
            <person name="Vavikolanu K."/>
            <person name="Aluvathingal J."/>
            <person name="Nadendla S."/>
            <person name="Sichtig H."/>
        </authorList>
    </citation>
    <scope>NUCLEOTIDE SEQUENCE [LARGE SCALE GENOMIC DNA]</scope>
    <source>
        <strain evidence="8">FDAARGOS_249</strain>
    </source>
</reference>
<dbReference type="EMBL" id="NBTM02000001">
    <property type="protein sequence ID" value="PNL91935.1"/>
    <property type="molecule type" value="Genomic_DNA"/>
</dbReference>
<evidence type="ECO:0000256" key="4">
    <source>
        <dbReference type="ARBA" id="ARBA00022840"/>
    </source>
</evidence>
<keyword evidence="4" id="KW-0067">ATP-binding</keyword>
<dbReference type="Proteomes" id="UP000192813">
    <property type="component" value="Unassembled WGS sequence"/>
</dbReference>
<evidence type="ECO:0000256" key="2">
    <source>
        <dbReference type="ARBA" id="ARBA00022741"/>
    </source>
</evidence>